<evidence type="ECO:0000313" key="1">
    <source>
        <dbReference type="EMBL" id="KAK8017140.1"/>
    </source>
</evidence>
<evidence type="ECO:0000313" key="2">
    <source>
        <dbReference type="Proteomes" id="UP001396898"/>
    </source>
</evidence>
<name>A0ABR1RQB3_9PEZI</name>
<proteinExistence type="predicted"/>
<protein>
    <submittedName>
        <fullName evidence="1">Uncharacterized protein</fullName>
    </submittedName>
</protein>
<dbReference type="Proteomes" id="UP001396898">
    <property type="component" value="Unassembled WGS sequence"/>
</dbReference>
<reference evidence="1 2" key="1">
    <citation type="submission" date="2023-01" db="EMBL/GenBank/DDBJ databases">
        <title>Analysis of 21 Apiospora genomes using comparative genomics revels a genus with tremendous synthesis potential of carbohydrate active enzymes and secondary metabolites.</title>
        <authorList>
            <person name="Sorensen T."/>
        </authorList>
    </citation>
    <scope>NUCLEOTIDE SEQUENCE [LARGE SCALE GENOMIC DNA]</scope>
    <source>
        <strain evidence="1 2">CBS 20057</strain>
    </source>
</reference>
<gene>
    <name evidence="1" type="ORF">PG991_008216</name>
</gene>
<organism evidence="1 2">
    <name type="scientific">Apiospora marii</name>
    <dbReference type="NCBI Taxonomy" id="335849"/>
    <lineage>
        <taxon>Eukaryota</taxon>
        <taxon>Fungi</taxon>
        <taxon>Dikarya</taxon>
        <taxon>Ascomycota</taxon>
        <taxon>Pezizomycotina</taxon>
        <taxon>Sordariomycetes</taxon>
        <taxon>Xylariomycetidae</taxon>
        <taxon>Amphisphaeriales</taxon>
        <taxon>Apiosporaceae</taxon>
        <taxon>Apiospora</taxon>
    </lineage>
</organism>
<comment type="caution">
    <text evidence="1">The sequence shown here is derived from an EMBL/GenBank/DDBJ whole genome shotgun (WGS) entry which is preliminary data.</text>
</comment>
<sequence length="126" mass="13872">MEAAFDQLRELAAEGESARQKVVVALRDLASSLEAPNDTIHRFGHMSKWALIWDCFGTWPVGTPPGLGFQNLVSSNIASRPARLLRFLAAIDAVSEIAETDKEVRYTANHVTRNLTEKVVEAGLTH</sequence>
<keyword evidence="2" id="KW-1185">Reference proteome</keyword>
<accession>A0ABR1RQB3</accession>
<dbReference type="EMBL" id="JAQQWI010000011">
    <property type="protein sequence ID" value="KAK8017140.1"/>
    <property type="molecule type" value="Genomic_DNA"/>
</dbReference>